<keyword evidence="3" id="KW-1185">Reference proteome</keyword>
<reference evidence="2 3" key="1">
    <citation type="submission" date="2016-10" db="EMBL/GenBank/DDBJ databases">
        <authorList>
            <person name="de Groot N.N."/>
        </authorList>
    </citation>
    <scope>NUCLEOTIDE SEQUENCE [LARGE SCALE GENOMIC DNA]</scope>
    <source>
        <strain evidence="2 3">CGMCC 1.7666</strain>
    </source>
</reference>
<gene>
    <name evidence="2" type="ORF">SAMN02927923_02456</name>
</gene>
<dbReference type="EMBL" id="FMVJ01000006">
    <property type="protein sequence ID" value="SCY82290.1"/>
    <property type="molecule type" value="Genomic_DNA"/>
</dbReference>
<dbReference type="AlphaFoldDB" id="A0A1G5J2V5"/>
<keyword evidence="1" id="KW-0732">Signal</keyword>
<accession>A0A1G5J2V5</accession>
<evidence type="ECO:0000313" key="2">
    <source>
        <dbReference type="EMBL" id="SCY82290.1"/>
    </source>
</evidence>
<sequence length="198" mass="21362">MRYFILLCVSLIPLTTFVAEPASAQQRLRPQGGFQGGGMGSVGIGPRMRPDAIGPVGVRPGGFTPNRPPRFVPSGNRWQVGPDRWRPGPDRWRPGWRPGRYYPNRYVRRGYWGWGGYYPGYYDDWGWGWGAAGLATGLAIEAVATPAYPLYAEPAPSPIGGYCATPVRTCALTNPAPIGIGCSCRVPGGRARGTVVGP</sequence>
<dbReference type="Proteomes" id="UP000199569">
    <property type="component" value="Unassembled WGS sequence"/>
</dbReference>
<name>A0A1G5J2V5_9HYPH</name>
<dbReference type="STRING" id="549386.SAMN02927923_02456"/>
<dbReference type="OrthoDB" id="8455754at2"/>
<proteinExistence type="predicted"/>
<feature type="signal peptide" evidence="1">
    <location>
        <begin position="1"/>
        <end position="18"/>
    </location>
</feature>
<evidence type="ECO:0000256" key="1">
    <source>
        <dbReference type="SAM" id="SignalP"/>
    </source>
</evidence>
<evidence type="ECO:0000313" key="3">
    <source>
        <dbReference type="Proteomes" id="UP000199569"/>
    </source>
</evidence>
<protein>
    <submittedName>
        <fullName evidence="2">Uncharacterized protein</fullName>
    </submittedName>
</protein>
<organism evidence="2 3">
    <name type="scientific">Microvirga guangxiensis</name>
    <dbReference type="NCBI Taxonomy" id="549386"/>
    <lineage>
        <taxon>Bacteria</taxon>
        <taxon>Pseudomonadati</taxon>
        <taxon>Pseudomonadota</taxon>
        <taxon>Alphaproteobacteria</taxon>
        <taxon>Hyphomicrobiales</taxon>
        <taxon>Methylobacteriaceae</taxon>
        <taxon>Microvirga</taxon>
    </lineage>
</organism>
<feature type="chain" id="PRO_5011769282" evidence="1">
    <location>
        <begin position="19"/>
        <end position="198"/>
    </location>
</feature>